<dbReference type="AlphaFoldDB" id="A0A1I6EET0"/>
<proteinExistence type="predicted"/>
<dbReference type="STRING" id="39060.SAMN05660706_1388"/>
<organism evidence="1 2">
    <name type="scientific">Desulfoscipio geothermicus DSM 3669</name>
    <dbReference type="NCBI Taxonomy" id="1121426"/>
    <lineage>
        <taxon>Bacteria</taxon>
        <taxon>Bacillati</taxon>
        <taxon>Bacillota</taxon>
        <taxon>Clostridia</taxon>
        <taxon>Eubacteriales</taxon>
        <taxon>Desulfallaceae</taxon>
        <taxon>Desulfoscipio</taxon>
    </lineage>
</organism>
<accession>A0A1I6EET0</accession>
<dbReference type="EMBL" id="FOYM01000038">
    <property type="protein sequence ID" value="SFR16041.1"/>
    <property type="molecule type" value="Genomic_DNA"/>
</dbReference>
<keyword evidence="2" id="KW-1185">Reference proteome</keyword>
<evidence type="ECO:0000313" key="2">
    <source>
        <dbReference type="Proteomes" id="UP000199584"/>
    </source>
</evidence>
<protein>
    <submittedName>
        <fullName evidence="1">Uncharacterized protein</fullName>
    </submittedName>
</protein>
<sequence length="172" mass="19734">MIESRKVIDRFGKMFEAVLTGFQTHNTQLLHEAGKDSIILGQEILQIRDAYYIENLEAARKSFNKLTAAVEEKVAHKVLFSETAVKELRFLFEGFSAYLCNINDFLITKNEVLRQHIKEETANYTKCCRDFATKHEERLIKGVCQPRSSSIYLNMLDGIGGMFYNLGQLADK</sequence>
<reference evidence="2" key="1">
    <citation type="submission" date="2016-10" db="EMBL/GenBank/DDBJ databases">
        <authorList>
            <person name="Varghese N."/>
            <person name="Submissions S."/>
        </authorList>
    </citation>
    <scope>NUCLEOTIDE SEQUENCE [LARGE SCALE GENOMIC DNA]</scope>
    <source>
        <strain evidence="2">DSM 3669</strain>
    </source>
</reference>
<dbReference type="RefSeq" id="WP_092487202.1">
    <property type="nucleotide sequence ID" value="NZ_FOYM01000038.1"/>
</dbReference>
<name>A0A1I6EET0_9FIRM</name>
<gene>
    <name evidence="1" type="ORF">SAMN05660706_1388</name>
</gene>
<dbReference type="OrthoDB" id="9763003at2"/>
<dbReference type="Proteomes" id="UP000199584">
    <property type="component" value="Unassembled WGS sequence"/>
</dbReference>
<evidence type="ECO:0000313" key="1">
    <source>
        <dbReference type="EMBL" id="SFR16041.1"/>
    </source>
</evidence>